<dbReference type="GO" id="GO:0006364">
    <property type="term" value="P:rRNA processing"/>
    <property type="evidence" value="ECO:0007669"/>
    <property type="project" value="TreeGrafter"/>
</dbReference>
<keyword evidence="4" id="KW-0690">Ribosome biogenesis</keyword>
<protein>
    <recommendedName>
        <fullName evidence="11">rRNA-processing protein EBP2</fullName>
    </recommendedName>
</protein>
<keyword evidence="5" id="KW-0175">Coiled coil</keyword>
<dbReference type="Proteomes" id="UP000663855">
    <property type="component" value="Unassembled WGS sequence"/>
</dbReference>
<evidence type="ECO:0000256" key="7">
    <source>
        <dbReference type="SAM" id="MobiDB-lite"/>
    </source>
</evidence>
<accession>A0A816D0N9</accession>
<evidence type="ECO:0000256" key="4">
    <source>
        <dbReference type="ARBA" id="ARBA00022517"/>
    </source>
</evidence>
<evidence type="ECO:0008006" key="11">
    <source>
        <dbReference type="Google" id="ProtNLM"/>
    </source>
</evidence>
<evidence type="ECO:0000256" key="1">
    <source>
        <dbReference type="ARBA" id="ARBA00003387"/>
    </source>
</evidence>
<dbReference type="InterPro" id="IPR008610">
    <property type="entry name" value="Ebp2"/>
</dbReference>
<dbReference type="Proteomes" id="UP000663834">
    <property type="component" value="Unassembled WGS sequence"/>
</dbReference>
<comment type="function">
    <text evidence="1">Required for the processing of the 27S pre-rRNA.</text>
</comment>
<feature type="region of interest" description="Disordered" evidence="7">
    <location>
        <begin position="1"/>
        <end position="46"/>
    </location>
</feature>
<reference evidence="9" key="1">
    <citation type="submission" date="2021-02" db="EMBL/GenBank/DDBJ databases">
        <authorList>
            <person name="Nowell W R."/>
        </authorList>
    </citation>
    <scope>NUCLEOTIDE SEQUENCE</scope>
</reference>
<evidence type="ECO:0000313" key="8">
    <source>
        <dbReference type="EMBL" id="CAF1620492.1"/>
    </source>
</evidence>
<dbReference type="GO" id="GO:0030687">
    <property type="term" value="C:preribosome, large subunit precursor"/>
    <property type="evidence" value="ECO:0007669"/>
    <property type="project" value="TreeGrafter"/>
</dbReference>
<evidence type="ECO:0000256" key="5">
    <source>
        <dbReference type="ARBA" id="ARBA00023054"/>
    </source>
</evidence>
<feature type="compositionally biased region" description="Polar residues" evidence="7">
    <location>
        <begin position="261"/>
        <end position="276"/>
    </location>
</feature>
<dbReference type="PANTHER" id="PTHR13028">
    <property type="entry name" value="RRNA PROCESSING PROTEIN EBNA1-BINDING PROTEIN-RELATED"/>
    <property type="match status" value="1"/>
</dbReference>
<feature type="compositionally biased region" description="Acidic residues" evidence="7">
    <location>
        <begin position="1"/>
        <end position="24"/>
    </location>
</feature>
<feature type="compositionally biased region" description="Basic residues" evidence="7">
    <location>
        <begin position="283"/>
        <end position="292"/>
    </location>
</feature>
<dbReference type="GO" id="GO:0034399">
    <property type="term" value="C:nuclear periphery"/>
    <property type="evidence" value="ECO:0007669"/>
    <property type="project" value="TreeGrafter"/>
</dbReference>
<dbReference type="GO" id="GO:0005730">
    <property type="term" value="C:nucleolus"/>
    <property type="evidence" value="ECO:0007669"/>
    <property type="project" value="UniProtKB-SubCell"/>
</dbReference>
<comment type="caution">
    <text evidence="9">The sequence shown here is derived from an EMBL/GenBank/DDBJ whole genome shotgun (WGS) entry which is preliminary data.</text>
</comment>
<keyword evidence="6" id="KW-0539">Nucleus</keyword>
<name>A0A816D0N9_9BILA</name>
<organism evidence="9 10">
    <name type="scientific">Rotaria magnacalcarata</name>
    <dbReference type="NCBI Taxonomy" id="392030"/>
    <lineage>
        <taxon>Eukaryota</taxon>
        <taxon>Metazoa</taxon>
        <taxon>Spiralia</taxon>
        <taxon>Gnathifera</taxon>
        <taxon>Rotifera</taxon>
        <taxon>Eurotatoria</taxon>
        <taxon>Bdelloidea</taxon>
        <taxon>Philodinida</taxon>
        <taxon>Philodinidae</taxon>
        <taxon>Rotaria</taxon>
    </lineage>
</organism>
<evidence type="ECO:0000313" key="9">
    <source>
        <dbReference type="EMBL" id="CAF1628531.1"/>
    </source>
</evidence>
<comment type="similarity">
    <text evidence="3">Belongs to the EBP2 family.</text>
</comment>
<evidence type="ECO:0000256" key="2">
    <source>
        <dbReference type="ARBA" id="ARBA00004604"/>
    </source>
</evidence>
<comment type="subcellular location">
    <subcellularLocation>
        <location evidence="2">Nucleus</location>
        <location evidence="2">Nucleolus</location>
    </subcellularLocation>
</comment>
<dbReference type="EMBL" id="CAJNOW010014041">
    <property type="protein sequence ID" value="CAF1628531.1"/>
    <property type="molecule type" value="Genomic_DNA"/>
</dbReference>
<proteinExistence type="inferred from homology"/>
<evidence type="ECO:0000256" key="6">
    <source>
        <dbReference type="ARBA" id="ARBA00023242"/>
    </source>
</evidence>
<evidence type="ECO:0000313" key="10">
    <source>
        <dbReference type="Proteomes" id="UP000663834"/>
    </source>
</evidence>
<dbReference type="GO" id="GO:0042273">
    <property type="term" value="P:ribosomal large subunit biogenesis"/>
    <property type="evidence" value="ECO:0007669"/>
    <property type="project" value="TreeGrafter"/>
</dbReference>
<dbReference type="PANTHER" id="PTHR13028:SF0">
    <property type="entry name" value="RRNA-PROCESSING PROTEIN EBP2-RELATED"/>
    <property type="match status" value="1"/>
</dbReference>
<evidence type="ECO:0000256" key="3">
    <source>
        <dbReference type="ARBA" id="ARBA00007336"/>
    </source>
</evidence>
<dbReference type="Pfam" id="PF05890">
    <property type="entry name" value="Ebp2"/>
    <property type="match status" value="1"/>
</dbReference>
<dbReference type="AlphaFoldDB" id="A0A816D0N9"/>
<dbReference type="EMBL" id="CAJNOV010018485">
    <property type="protein sequence ID" value="CAF1620492.1"/>
    <property type="molecule type" value="Genomic_DNA"/>
</dbReference>
<sequence>MDIDSDNEMDNGMEEDMDSESDDAELQRAFSEGRLQPGLNIEQKPKRPLINNKDALTAKYAEIYLDLPWVERLDCTNKPIITNEVDLPANEDETLADNDFKREMLFYRQAQATVLEAIPRLKVEKLATKRPDDYYAQMAKSDTHMKKIREYLVNRKSDIENREKLRKLREQRLYGKKVQQEVLLKRQEDKTKLLKTMKKVRKGKQGGMQELEESLGDRKRNFGKPNENGYKQNSKTSRKTEYKNQKFGYGGQKKYSKKNTADSSADVTNKQSSKWQRPSFHAQKGKKGKQKSSRPGSVHLLTYIDDILVTLKTIESSQLKSPLKFHESEDEDDVSQSAPICRKDHISHAKYGLFLL</sequence>
<dbReference type="OrthoDB" id="443772at2759"/>
<gene>
    <name evidence="8" type="ORF">CJN711_LOCUS37841</name>
    <name evidence="9" type="ORF">KQP761_LOCUS25740</name>
</gene>
<feature type="region of interest" description="Disordered" evidence="7">
    <location>
        <begin position="199"/>
        <end position="295"/>
    </location>
</feature>